<protein>
    <submittedName>
        <fullName evidence="1">Uncharacterized protein</fullName>
    </submittedName>
</protein>
<accession>A0A6M3Y676</accession>
<sequence>MKNNCAVKNCKGAYGGWLDIFWGKGKHLKCGRIPLCKKHFNKVYPELEEMEKKECKKNEFWAFAPLEKVNEALNS</sequence>
<organism evidence="1">
    <name type="scientific">viral metagenome</name>
    <dbReference type="NCBI Taxonomy" id="1070528"/>
    <lineage>
        <taxon>unclassified sequences</taxon>
        <taxon>metagenomes</taxon>
        <taxon>organismal metagenomes</taxon>
    </lineage>
</organism>
<reference evidence="1" key="1">
    <citation type="submission" date="2020-03" db="EMBL/GenBank/DDBJ databases">
        <title>The deep terrestrial virosphere.</title>
        <authorList>
            <person name="Holmfeldt K."/>
            <person name="Nilsson E."/>
            <person name="Simone D."/>
            <person name="Lopez-Fernandez M."/>
            <person name="Wu X."/>
            <person name="de Brujin I."/>
            <person name="Lundin D."/>
            <person name="Andersson A."/>
            <person name="Bertilsson S."/>
            <person name="Dopson M."/>
        </authorList>
    </citation>
    <scope>NUCLEOTIDE SEQUENCE</scope>
    <source>
        <strain evidence="1">TM448B05961</strain>
    </source>
</reference>
<gene>
    <name evidence="1" type="ORF">TM448B05961_0005</name>
</gene>
<dbReference type="AlphaFoldDB" id="A0A6M3Y676"/>
<dbReference type="EMBL" id="MT145142">
    <property type="protein sequence ID" value="QJI04036.1"/>
    <property type="molecule type" value="Genomic_DNA"/>
</dbReference>
<evidence type="ECO:0000313" key="1">
    <source>
        <dbReference type="EMBL" id="QJI04036.1"/>
    </source>
</evidence>
<name>A0A6M3Y676_9ZZZZ</name>
<proteinExistence type="predicted"/>